<feature type="transmembrane region" description="Helical" evidence="1">
    <location>
        <begin position="47"/>
        <end position="64"/>
    </location>
</feature>
<keyword evidence="1" id="KW-0472">Membrane</keyword>
<dbReference type="AlphaFoldDB" id="A0A380S6D1"/>
<sequence>MVYSKLVSSLIAFVAILFVSFFVRDWYVLHQCGAVQSCLDSTSDFQNITKFIVTFIATLLAFMIGRRSVTRRDRFFLQMSFLMILCADFCFKILYNYFGTPETRENFITLGIGFFFMAQMILIYRHSRTKNTDWSFPWIYCIPLAAVVAMLFLAYFKVLESVMLMAVLAYAPTLLCSLYVACRATTLGFFPEKNSFFIMFGMICFTCCDALTGISLLTGADHSTREILAVVSNNFIWLFYVPAIIFLALSGYRRNV</sequence>
<feature type="transmembrane region" description="Helical" evidence="1">
    <location>
        <begin position="136"/>
        <end position="156"/>
    </location>
</feature>
<evidence type="ECO:0000256" key="1">
    <source>
        <dbReference type="SAM" id="Phobius"/>
    </source>
</evidence>
<gene>
    <name evidence="2" type="ORF">SAMN05661053_2117</name>
</gene>
<reference evidence="2 3" key="1">
    <citation type="submission" date="2017-08" db="EMBL/GenBank/DDBJ databases">
        <authorList>
            <person name="de Groot N.N."/>
        </authorList>
    </citation>
    <scope>NUCLEOTIDE SEQUENCE [LARGE SCALE GENOMIC DNA]</scope>
    <source>
        <strain evidence="2 3">HM2</strain>
    </source>
</reference>
<accession>A0A380S6D1</accession>
<evidence type="ECO:0008006" key="4">
    <source>
        <dbReference type="Google" id="ProtNLM"/>
    </source>
</evidence>
<feature type="transmembrane region" description="Helical" evidence="1">
    <location>
        <begin position="194"/>
        <end position="215"/>
    </location>
</feature>
<dbReference type="RefSeq" id="WP_109573124.1">
    <property type="nucleotide sequence ID" value="NZ_UHJL01000003.1"/>
</dbReference>
<name>A0A380S6D1_FIBSU</name>
<dbReference type="Proteomes" id="UP000255423">
    <property type="component" value="Unassembled WGS sequence"/>
</dbReference>
<evidence type="ECO:0000313" key="2">
    <source>
        <dbReference type="EMBL" id="SUQ24705.1"/>
    </source>
</evidence>
<feature type="transmembrane region" description="Helical" evidence="1">
    <location>
        <begin position="7"/>
        <end position="27"/>
    </location>
</feature>
<protein>
    <recommendedName>
        <fullName evidence="4">YhhN-like protein</fullName>
    </recommendedName>
</protein>
<feature type="transmembrane region" description="Helical" evidence="1">
    <location>
        <begin position="107"/>
        <end position="124"/>
    </location>
</feature>
<dbReference type="EMBL" id="UHJL01000003">
    <property type="protein sequence ID" value="SUQ24705.1"/>
    <property type="molecule type" value="Genomic_DNA"/>
</dbReference>
<feature type="transmembrane region" description="Helical" evidence="1">
    <location>
        <begin position="235"/>
        <end position="252"/>
    </location>
</feature>
<keyword evidence="1" id="KW-1133">Transmembrane helix</keyword>
<feature type="transmembrane region" description="Helical" evidence="1">
    <location>
        <begin position="76"/>
        <end position="95"/>
    </location>
</feature>
<keyword evidence="1" id="KW-0812">Transmembrane</keyword>
<organism evidence="2 3">
    <name type="scientific">Fibrobacter succinogenes</name>
    <name type="common">Bacteroides succinogenes</name>
    <dbReference type="NCBI Taxonomy" id="833"/>
    <lineage>
        <taxon>Bacteria</taxon>
        <taxon>Pseudomonadati</taxon>
        <taxon>Fibrobacterota</taxon>
        <taxon>Fibrobacteria</taxon>
        <taxon>Fibrobacterales</taxon>
        <taxon>Fibrobacteraceae</taxon>
        <taxon>Fibrobacter</taxon>
    </lineage>
</organism>
<proteinExistence type="predicted"/>
<evidence type="ECO:0000313" key="3">
    <source>
        <dbReference type="Proteomes" id="UP000255423"/>
    </source>
</evidence>
<feature type="transmembrane region" description="Helical" evidence="1">
    <location>
        <begin position="162"/>
        <end position="182"/>
    </location>
</feature>